<keyword evidence="7" id="KW-0865">Zymogen</keyword>
<evidence type="ECO:0000256" key="4">
    <source>
        <dbReference type="ARBA" id="ARBA00022801"/>
    </source>
</evidence>
<dbReference type="SUPFAM" id="SSF52743">
    <property type="entry name" value="Subtilisin-like"/>
    <property type="match status" value="1"/>
</dbReference>
<dbReference type="CDD" id="cd04056">
    <property type="entry name" value="Peptidases_S53"/>
    <property type="match status" value="1"/>
</dbReference>
<evidence type="ECO:0000256" key="7">
    <source>
        <dbReference type="ARBA" id="ARBA00023145"/>
    </source>
</evidence>
<dbReference type="InParanoid" id="F9X7M0"/>
<protein>
    <recommendedName>
        <fullName evidence="10">Peptidase S53 domain-containing protein</fullName>
    </recommendedName>
</protein>
<comment type="cofactor">
    <cofactor evidence="8">
        <name>Ca(2+)</name>
        <dbReference type="ChEBI" id="CHEBI:29108"/>
    </cofactor>
    <text evidence="8">Binds 1 Ca(2+) ion per subunit.</text>
</comment>
<feature type="active site" description="Charge relay system" evidence="8">
    <location>
        <position position="330"/>
    </location>
</feature>
<dbReference type="PANTHER" id="PTHR14218:SF19">
    <property type="entry name" value="SERINE PROTEASE AORO, PUTATIVE (AFU_ORTHOLOGUE AFUA_6G10250)-RELATED"/>
    <property type="match status" value="1"/>
</dbReference>
<keyword evidence="4 8" id="KW-0378">Hydrolase</keyword>
<dbReference type="Proteomes" id="UP000008062">
    <property type="component" value="Chromosome 3"/>
</dbReference>
<dbReference type="SMART" id="SM00944">
    <property type="entry name" value="Pro-kuma_activ"/>
    <property type="match status" value="1"/>
</dbReference>
<dbReference type="GO" id="GO:0005576">
    <property type="term" value="C:extracellular region"/>
    <property type="evidence" value="ECO:0007669"/>
    <property type="project" value="UniProtKB-SubCell"/>
</dbReference>
<feature type="binding site" evidence="8">
    <location>
        <position position="660"/>
    </location>
    <ligand>
        <name>Ca(2+)</name>
        <dbReference type="ChEBI" id="CHEBI:29108"/>
    </ligand>
</feature>
<comment type="subcellular location">
    <subcellularLocation>
        <location evidence="1">Secreted</location>
        <location evidence="1">Extracellular space</location>
    </subcellularLocation>
</comment>
<dbReference type="AlphaFoldDB" id="F9X7M0"/>
<sequence length="683" mass="75012">MHIRNIFAIYAVTALNARCDAAPTREINHVIHERRSTTSRQWRQGNRVDKDALLPMRIGLMQSNLETAEGYLMAVSHPGSPNYGNHWTADEVHEMFAPEDQAVQDVVAWLNNAGVGNVVHSDNKGWLAFDIPASQAEELFKTHYHEHNHQSDTSSAKVKIGCDHYYVPEHLAHHIDYVTPGVVLSPSFTRVKQDVKRTKRTPQESSWHGQDGEANEPLRARQPEPVPDQWEPPYHPALPADLQDCGRNVTPACIKALYGIPDAPIDVSDIDSLGIFEDSDAYNQEDLDLFYTQWAKHVPNGTRPDLKSVDGGQAPVPLIDLAHRSESTIDLGIAYALTYPQKITLYQVDDDVQVFTNGFYNTFLDALDGSYCTYSAYGVTGNTDGYDAIYPDPDPDGGYKGKLMCGTYKPTRVISISYGPGEYDFPLNYTKRQCNELLKLGLQGVTFFWASGDDGVASYNGCLGKNQTVFSPSFPTCPYVTNVGATRLYDDQTVLDKESALHIETGEYGGGYDPTSSAGGFSNYFAVPQYQQSAVASYFSNHDPGLPYYTATYNATAITNLGEHGGLYNRVGRGYPDVSANGCNFLISQELEPTKTYGASISAPIWASLITLINQERTKCGKGPVGFINPVLYANPWAMNDIVNGSNPGCGSSGFQAVPGWDPVTGLGTPNYPKLSQLFNSLP</sequence>
<dbReference type="PANTHER" id="PTHR14218">
    <property type="entry name" value="PROTEASE S8 TRIPEPTIDYL PEPTIDASE I CLN2"/>
    <property type="match status" value="1"/>
</dbReference>
<accession>F9X7M0</accession>
<dbReference type="HOGENOM" id="CLU_013783_4_0_1"/>
<dbReference type="GO" id="GO:0004252">
    <property type="term" value="F:serine-type endopeptidase activity"/>
    <property type="evidence" value="ECO:0007669"/>
    <property type="project" value="UniProtKB-UniRule"/>
</dbReference>
<proteinExistence type="predicted"/>
<dbReference type="GO" id="GO:0008240">
    <property type="term" value="F:tripeptidyl-peptidase activity"/>
    <property type="evidence" value="ECO:0007669"/>
    <property type="project" value="TreeGrafter"/>
</dbReference>
<dbReference type="SUPFAM" id="SSF54897">
    <property type="entry name" value="Protease propeptides/inhibitors"/>
    <property type="match status" value="1"/>
</dbReference>
<dbReference type="InterPro" id="IPR030400">
    <property type="entry name" value="Sedolisin_dom"/>
</dbReference>
<dbReference type="Gene3D" id="3.40.50.200">
    <property type="entry name" value="Peptidase S8/S53 domain"/>
    <property type="match status" value="1"/>
</dbReference>
<name>F9X7M0_ZYMTI</name>
<feature type="active site" description="Charge relay system" evidence="8">
    <location>
        <position position="326"/>
    </location>
</feature>
<gene>
    <name evidence="11" type="ORF">MYCGRDRAFT_38337</name>
</gene>
<keyword evidence="6 8" id="KW-0106">Calcium</keyword>
<feature type="active site" description="Charge relay system" evidence="8">
    <location>
        <position position="600"/>
    </location>
</feature>
<evidence type="ECO:0000313" key="12">
    <source>
        <dbReference type="Proteomes" id="UP000008062"/>
    </source>
</evidence>
<evidence type="ECO:0000256" key="3">
    <source>
        <dbReference type="ARBA" id="ARBA00022723"/>
    </source>
</evidence>
<feature type="binding site" evidence="8">
    <location>
        <position position="642"/>
    </location>
    <ligand>
        <name>Ca(2+)</name>
        <dbReference type="ChEBI" id="CHEBI:29108"/>
    </ligand>
</feature>
<keyword evidence="12" id="KW-1185">Reference proteome</keyword>
<dbReference type="OMA" id="HIDYIVP"/>
<dbReference type="KEGG" id="ztr:MYCGRDRAFT_38337"/>
<dbReference type="GO" id="GO:0006508">
    <property type="term" value="P:proteolysis"/>
    <property type="evidence" value="ECO:0007669"/>
    <property type="project" value="UniProtKB-KW"/>
</dbReference>
<keyword evidence="5 8" id="KW-0720">Serine protease</keyword>
<dbReference type="CDD" id="cd11377">
    <property type="entry name" value="Pro-peptidase_S53"/>
    <property type="match status" value="1"/>
</dbReference>
<keyword evidence="3 8" id="KW-0479">Metal-binding</keyword>
<dbReference type="InterPro" id="IPR050819">
    <property type="entry name" value="Tripeptidyl-peptidase_I"/>
</dbReference>
<dbReference type="RefSeq" id="XP_003854574.1">
    <property type="nucleotide sequence ID" value="XM_003854526.1"/>
</dbReference>
<organism evidence="11 12">
    <name type="scientific">Zymoseptoria tritici (strain CBS 115943 / IPO323)</name>
    <name type="common">Speckled leaf blotch fungus</name>
    <name type="synonym">Septoria tritici</name>
    <dbReference type="NCBI Taxonomy" id="336722"/>
    <lineage>
        <taxon>Eukaryota</taxon>
        <taxon>Fungi</taxon>
        <taxon>Dikarya</taxon>
        <taxon>Ascomycota</taxon>
        <taxon>Pezizomycotina</taxon>
        <taxon>Dothideomycetes</taxon>
        <taxon>Dothideomycetidae</taxon>
        <taxon>Mycosphaerellales</taxon>
        <taxon>Mycosphaerellaceae</taxon>
        <taxon>Zymoseptoria</taxon>
    </lineage>
</organism>
<evidence type="ECO:0000256" key="9">
    <source>
        <dbReference type="SAM" id="MobiDB-lite"/>
    </source>
</evidence>
<evidence type="ECO:0000256" key="2">
    <source>
        <dbReference type="ARBA" id="ARBA00022670"/>
    </source>
</evidence>
<evidence type="ECO:0000313" key="11">
    <source>
        <dbReference type="EMBL" id="EGP89550.1"/>
    </source>
</evidence>
<dbReference type="MEROPS" id="S53.007"/>
<evidence type="ECO:0000259" key="10">
    <source>
        <dbReference type="PROSITE" id="PS51695"/>
    </source>
</evidence>
<dbReference type="eggNOG" id="ENOG502QTN1">
    <property type="taxonomic scope" value="Eukaryota"/>
</dbReference>
<keyword evidence="2 8" id="KW-0645">Protease</keyword>
<dbReference type="OrthoDB" id="409122at2759"/>
<reference evidence="11 12" key="1">
    <citation type="journal article" date="2011" name="PLoS Genet.">
        <title>Finished genome of the fungal wheat pathogen Mycosphaerella graminicola reveals dispensome structure, chromosome plasticity, and stealth pathogenesis.</title>
        <authorList>
            <person name="Goodwin S.B."/>
            <person name="Ben M'barek S."/>
            <person name="Dhillon B."/>
            <person name="Wittenberg A.H.J."/>
            <person name="Crane C.F."/>
            <person name="Hane J.K."/>
            <person name="Foster A.J."/>
            <person name="Van der Lee T.A.J."/>
            <person name="Grimwood J."/>
            <person name="Aerts A."/>
            <person name="Antoniw J."/>
            <person name="Bailey A."/>
            <person name="Bluhm B."/>
            <person name="Bowler J."/>
            <person name="Bristow J."/>
            <person name="van der Burgt A."/>
            <person name="Canto-Canche B."/>
            <person name="Churchill A.C.L."/>
            <person name="Conde-Ferraez L."/>
            <person name="Cools H.J."/>
            <person name="Coutinho P.M."/>
            <person name="Csukai M."/>
            <person name="Dehal P."/>
            <person name="De Wit P."/>
            <person name="Donzelli B."/>
            <person name="van de Geest H.C."/>
            <person name="van Ham R.C.H.J."/>
            <person name="Hammond-Kosack K.E."/>
            <person name="Henrissat B."/>
            <person name="Kilian A."/>
            <person name="Kobayashi A.K."/>
            <person name="Koopmann E."/>
            <person name="Kourmpetis Y."/>
            <person name="Kuzniar A."/>
            <person name="Lindquist E."/>
            <person name="Lombard V."/>
            <person name="Maliepaard C."/>
            <person name="Martins N."/>
            <person name="Mehrabi R."/>
            <person name="Nap J.P.H."/>
            <person name="Ponomarenko A."/>
            <person name="Rudd J.J."/>
            <person name="Salamov A."/>
            <person name="Schmutz J."/>
            <person name="Schouten H.J."/>
            <person name="Shapiro H."/>
            <person name="Stergiopoulos I."/>
            <person name="Torriani S.F.F."/>
            <person name="Tu H."/>
            <person name="de Vries R.P."/>
            <person name="Waalwijk C."/>
            <person name="Ware S.B."/>
            <person name="Wiebenga A."/>
            <person name="Zwiers L.-H."/>
            <person name="Oliver R.P."/>
            <person name="Grigoriev I.V."/>
            <person name="Kema G.H.J."/>
        </authorList>
    </citation>
    <scope>NUCLEOTIDE SEQUENCE [LARGE SCALE GENOMIC DNA]</scope>
    <source>
        <strain evidence="12">CBS 115943 / IPO323</strain>
    </source>
</reference>
<dbReference type="InterPro" id="IPR036852">
    <property type="entry name" value="Peptidase_S8/S53_dom_sf"/>
</dbReference>
<evidence type="ECO:0000256" key="8">
    <source>
        <dbReference type="PROSITE-ProRule" id="PRU01032"/>
    </source>
</evidence>
<dbReference type="EMBL" id="CM001198">
    <property type="protein sequence ID" value="EGP89550.1"/>
    <property type="molecule type" value="Genomic_DNA"/>
</dbReference>
<feature type="region of interest" description="Disordered" evidence="9">
    <location>
        <begin position="193"/>
        <end position="234"/>
    </location>
</feature>
<dbReference type="PROSITE" id="PS51695">
    <property type="entry name" value="SEDOLISIN"/>
    <property type="match status" value="1"/>
</dbReference>
<feature type="binding site" evidence="8">
    <location>
        <position position="641"/>
    </location>
    <ligand>
        <name>Ca(2+)</name>
        <dbReference type="ChEBI" id="CHEBI:29108"/>
    </ligand>
</feature>
<evidence type="ECO:0000256" key="1">
    <source>
        <dbReference type="ARBA" id="ARBA00004239"/>
    </source>
</evidence>
<feature type="domain" description="Peptidase S53" evidence="10">
    <location>
        <begin position="248"/>
        <end position="682"/>
    </location>
</feature>
<dbReference type="GeneID" id="13395760"/>
<evidence type="ECO:0000256" key="5">
    <source>
        <dbReference type="ARBA" id="ARBA00022825"/>
    </source>
</evidence>
<feature type="binding site" evidence="8">
    <location>
        <position position="662"/>
    </location>
    <ligand>
        <name>Ca(2+)</name>
        <dbReference type="ChEBI" id="CHEBI:29108"/>
    </ligand>
</feature>
<dbReference type="Pfam" id="PF09286">
    <property type="entry name" value="Pro-kuma_activ"/>
    <property type="match status" value="1"/>
</dbReference>
<dbReference type="InterPro" id="IPR015366">
    <property type="entry name" value="S53_propep"/>
</dbReference>
<dbReference type="GO" id="GO:0046872">
    <property type="term" value="F:metal ion binding"/>
    <property type="evidence" value="ECO:0007669"/>
    <property type="project" value="UniProtKB-UniRule"/>
</dbReference>
<evidence type="ECO:0000256" key="6">
    <source>
        <dbReference type="ARBA" id="ARBA00022837"/>
    </source>
</evidence>